<dbReference type="GeneID" id="84573156"/>
<organism evidence="2 3">
    <name type="scientific">Corynebacterium matruchotii</name>
    <dbReference type="NCBI Taxonomy" id="43768"/>
    <lineage>
        <taxon>Bacteria</taxon>
        <taxon>Bacillati</taxon>
        <taxon>Actinomycetota</taxon>
        <taxon>Actinomycetes</taxon>
        <taxon>Mycobacteriales</taxon>
        <taxon>Corynebacteriaceae</taxon>
        <taxon>Corynebacterium</taxon>
    </lineage>
</organism>
<dbReference type="Gene3D" id="1.25.40.10">
    <property type="entry name" value="Tetratricopeptide repeat domain"/>
    <property type="match status" value="1"/>
</dbReference>
<dbReference type="EMBL" id="UARK01000001">
    <property type="protein sequence ID" value="SPW24036.1"/>
    <property type="molecule type" value="Genomic_DNA"/>
</dbReference>
<protein>
    <submittedName>
        <fullName evidence="2">Uncharacterized protein</fullName>
    </submittedName>
</protein>
<sequence>MDETPNTTPHEPSRENPHEHEAPKAETPKGEPPKAKPHKTEDPKTENAETTAEEPTPLSRLEHMRQSLGAEHPDTLAAWRDYTTSLMADKKYAEARPQLGKLVAACEKVFGDKDPVTVNNRADWARCFAETTLYEPALEQYTAVAVRREELLGKQDPATLDARYSVVECLLALQRDADATELLGPVVADCRAGLGDTDERTLLAWGKWVQLLEDQGRYEEALRQYKELSTHRQAAAGTSGGHGSGSVGERVDELIAETQRVCGPYVARTRRTLEEADDRYQVSKKLRTFGSLMQDKWRSRRQGE</sequence>
<evidence type="ECO:0000313" key="3">
    <source>
        <dbReference type="Proteomes" id="UP000249886"/>
    </source>
</evidence>
<evidence type="ECO:0000256" key="1">
    <source>
        <dbReference type="SAM" id="MobiDB-lite"/>
    </source>
</evidence>
<gene>
    <name evidence="2" type="ORF">NCTC10254_00400</name>
</gene>
<dbReference type="SUPFAM" id="SSF48452">
    <property type="entry name" value="TPR-like"/>
    <property type="match status" value="1"/>
</dbReference>
<feature type="compositionally biased region" description="Basic and acidic residues" evidence="1">
    <location>
        <begin position="11"/>
        <end position="47"/>
    </location>
</feature>
<evidence type="ECO:0000313" key="2">
    <source>
        <dbReference type="EMBL" id="SPW24036.1"/>
    </source>
</evidence>
<dbReference type="InterPro" id="IPR011990">
    <property type="entry name" value="TPR-like_helical_dom_sf"/>
</dbReference>
<dbReference type="AlphaFoldDB" id="A0A6H9XDR7"/>
<dbReference type="PANTHER" id="PTHR46082">
    <property type="entry name" value="ATP/GTP-BINDING PROTEIN-RELATED"/>
    <property type="match status" value="1"/>
</dbReference>
<feature type="region of interest" description="Disordered" evidence="1">
    <location>
        <begin position="1"/>
        <end position="59"/>
    </location>
</feature>
<dbReference type="PANTHER" id="PTHR46082:SF6">
    <property type="entry name" value="AAA+ ATPASE DOMAIN-CONTAINING PROTEIN-RELATED"/>
    <property type="match status" value="1"/>
</dbReference>
<feature type="compositionally biased region" description="Polar residues" evidence="1">
    <location>
        <begin position="1"/>
        <end position="10"/>
    </location>
</feature>
<dbReference type="InterPro" id="IPR053137">
    <property type="entry name" value="NLR-like"/>
</dbReference>
<reference evidence="2 3" key="1">
    <citation type="submission" date="2018-06" db="EMBL/GenBank/DDBJ databases">
        <authorList>
            <consortium name="Pathogen Informatics"/>
            <person name="Doyle S."/>
        </authorList>
    </citation>
    <scope>NUCLEOTIDE SEQUENCE [LARGE SCALE GENOMIC DNA]</scope>
    <source>
        <strain evidence="2 3">NCTC10254</strain>
    </source>
</reference>
<dbReference type="Proteomes" id="UP000249886">
    <property type="component" value="Unassembled WGS sequence"/>
</dbReference>
<comment type="caution">
    <text evidence="2">The sequence shown here is derived from an EMBL/GenBank/DDBJ whole genome shotgun (WGS) entry which is preliminary data.</text>
</comment>
<dbReference type="RefSeq" id="WP_005524429.1">
    <property type="nucleotide sequence ID" value="NZ_CP050134.2"/>
</dbReference>
<accession>A0A6H9XDR7</accession>
<feature type="compositionally biased region" description="Low complexity" evidence="1">
    <location>
        <begin position="48"/>
        <end position="57"/>
    </location>
</feature>
<name>A0A6H9XDR7_9CORY</name>
<proteinExistence type="predicted"/>